<evidence type="ECO:0000256" key="2">
    <source>
        <dbReference type="HAMAP-Rule" id="MF_01940"/>
    </source>
</evidence>
<comment type="similarity">
    <text evidence="2">Belongs to the 2H phosphoesterase superfamily. ThpR family.</text>
</comment>
<feature type="domain" description="Phosphoesterase HXTX" evidence="3">
    <location>
        <begin position="9"/>
        <end position="96"/>
    </location>
</feature>
<evidence type="ECO:0000313" key="4">
    <source>
        <dbReference type="EMBL" id="OIO64864.1"/>
    </source>
</evidence>
<comment type="caution">
    <text evidence="4">The sequence shown here is derived from an EMBL/GenBank/DDBJ whole genome shotgun (WGS) entry which is preliminary data.</text>
</comment>
<protein>
    <recommendedName>
        <fullName evidence="2">RNA 2',3'-cyclic phosphodiesterase</fullName>
        <shortName evidence="2">RNA 2',3'-CPDase</shortName>
        <ecNumber evidence="2">3.1.4.58</ecNumber>
    </recommendedName>
</protein>
<comment type="catalytic activity">
    <reaction evidence="2">
        <text>a 3'-end 2',3'-cyclophospho-ribonucleotide-RNA + H2O = a 3'-end 2'-phospho-ribonucleotide-RNA + H(+)</text>
        <dbReference type="Rhea" id="RHEA:11828"/>
        <dbReference type="Rhea" id="RHEA-COMP:10464"/>
        <dbReference type="Rhea" id="RHEA-COMP:17353"/>
        <dbReference type="ChEBI" id="CHEBI:15377"/>
        <dbReference type="ChEBI" id="CHEBI:15378"/>
        <dbReference type="ChEBI" id="CHEBI:83064"/>
        <dbReference type="ChEBI" id="CHEBI:173113"/>
        <dbReference type="EC" id="3.1.4.58"/>
    </reaction>
</comment>
<dbReference type="InterPro" id="IPR014051">
    <property type="entry name" value="Phosphoesterase_HXTX"/>
</dbReference>
<dbReference type="Gene3D" id="3.90.1140.10">
    <property type="entry name" value="Cyclic phosphodiesterase"/>
    <property type="match status" value="1"/>
</dbReference>
<dbReference type="GO" id="GO:0016874">
    <property type="term" value="F:ligase activity"/>
    <property type="evidence" value="ECO:0007669"/>
    <property type="project" value="UniProtKB-KW"/>
</dbReference>
<reference evidence="4 5" key="1">
    <citation type="journal article" date="2016" name="Environ. Microbiol.">
        <title>Genomic resolution of a cold subsurface aquifer community provides metabolic insights for novel microbes adapted to high CO concentrations.</title>
        <authorList>
            <person name="Probst A.J."/>
            <person name="Castelle C.J."/>
            <person name="Singh A."/>
            <person name="Brown C.T."/>
            <person name="Anantharaman K."/>
            <person name="Sharon I."/>
            <person name="Hug L.A."/>
            <person name="Burstein D."/>
            <person name="Emerson J.B."/>
            <person name="Thomas B.C."/>
            <person name="Banfield J.F."/>
        </authorList>
    </citation>
    <scope>NUCLEOTIDE SEQUENCE [LARGE SCALE GENOMIC DNA]</scope>
    <source>
        <strain evidence="4">CG1_02_39_135</strain>
    </source>
</reference>
<dbReference type="EMBL" id="MNWX01000036">
    <property type="protein sequence ID" value="OIO64864.1"/>
    <property type="molecule type" value="Genomic_DNA"/>
</dbReference>
<organism evidence="4 5">
    <name type="scientific">Candidatus Wolfebacteria bacterium CG1_02_39_135</name>
    <dbReference type="NCBI Taxonomy" id="1805425"/>
    <lineage>
        <taxon>Bacteria</taxon>
        <taxon>Candidatus Wolfeibacteriota</taxon>
    </lineage>
</organism>
<dbReference type="EC" id="3.1.4.58" evidence="2"/>
<sequence>MKRLFIAINLPEEVKRKITGLIKQINPEKFSDKSNFHWLSPENWHLTLVFLGYQPDETISPILESIKETAQHFPMSTIEFEKIILAPPGKTPRMIWLCGTKETSKALGEIKKYLDDSLIKNGVGFQKENRPFNTHLTLARFNFGKSDFSKEIGFPNIENLFFTAESLDLMESHLKRAGAEYETLSKMDFIK</sequence>
<dbReference type="STRING" id="1805425.AUJ30_01995"/>
<name>A0A1J4XUZ3_9BACT</name>
<accession>A0A1J4XUZ3</accession>
<proteinExistence type="inferred from homology"/>
<evidence type="ECO:0000313" key="5">
    <source>
        <dbReference type="Proteomes" id="UP000182693"/>
    </source>
</evidence>
<keyword evidence="1 2" id="KW-0378">Hydrolase</keyword>
<dbReference type="InterPro" id="IPR004175">
    <property type="entry name" value="RNA_CPDase"/>
</dbReference>
<dbReference type="GO" id="GO:0008664">
    <property type="term" value="F:RNA 2',3'-cyclic 3'-phosphodiesterase activity"/>
    <property type="evidence" value="ECO:0007669"/>
    <property type="project" value="UniProtKB-EC"/>
</dbReference>
<dbReference type="GO" id="GO:0004113">
    <property type="term" value="F:2',3'-cyclic-nucleotide 3'-phosphodiesterase activity"/>
    <property type="evidence" value="ECO:0007669"/>
    <property type="project" value="InterPro"/>
</dbReference>
<dbReference type="Proteomes" id="UP000182693">
    <property type="component" value="Unassembled WGS sequence"/>
</dbReference>
<gene>
    <name evidence="4" type="ORF">AUJ30_01995</name>
</gene>
<feature type="short sequence motif" description="HXTX 1" evidence="2">
    <location>
        <begin position="45"/>
        <end position="48"/>
    </location>
</feature>
<comment type="function">
    <text evidence="2">Hydrolyzes RNA 2',3'-cyclic phosphodiester to an RNA 2'-phosphomonoester.</text>
</comment>
<dbReference type="PANTHER" id="PTHR35561:SF1">
    <property type="entry name" value="RNA 2',3'-CYCLIC PHOSPHODIESTERASE"/>
    <property type="match status" value="1"/>
</dbReference>
<dbReference type="SUPFAM" id="SSF55144">
    <property type="entry name" value="LigT-like"/>
    <property type="match status" value="1"/>
</dbReference>
<evidence type="ECO:0000256" key="1">
    <source>
        <dbReference type="ARBA" id="ARBA00022801"/>
    </source>
</evidence>
<feature type="short sequence motif" description="HXTX 2" evidence="2">
    <location>
        <begin position="135"/>
        <end position="138"/>
    </location>
</feature>
<dbReference type="NCBIfam" id="TIGR02258">
    <property type="entry name" value="2_5_ligase"/>
    <property type="match status" value="1"/>
</dbReference>
<evidence type="ECO:0000259" key="3">
    <source>
        <dbReference type="Pfam" id="PF02834"/>
    </source>
</evidence>
<feature type="active site" description="Proton acceptor" evidence="2">
    <location>
        <position position="135"/>
    </location>
</feature>
<dbReference type="Pfam" id="PF02834">
    <property type="entry name" value="LigT_PEase"/>
    <property type="match status" value="1"/>
</dbReference>
<keyword evidence="4" id="KW-0436">Ligase</keyword>
<feature type="active site" description="Proton donor" evidence="2">
    <location>
        <position position="45"/>
    </location>
</feature>
<dbReference type="HAMAP" id="MF_01940">
    <property type="entry name" value="RNA_CPDase"/>
    <property type="match status" value="1"/>
</dbReference>
<dbReference type="AlphaFoldDB" id="A0A1J4XUZ3"/>
<dbReference type="InterPro" id="IPR009097">
    <property type="entry name" value="Cyclic_Pdiesterase"/>
</dbReference>
<dbReference type="PANTHER" id="PTHR35561">
    <property type="entry name" value="RNA 2',3'-CYCLIC PHOSPHODIESTERASE"/>
    <property type="match status" value="1"/>
</dbReference>